<comment type="caution">
    <text evidence="2">The sequence shown here is derived from an EMBL/GenBank/DDBJ whole genome shotgun (WGS) entry which is preliminary data.</text>
</comment>
<dbReference type="Proteomes" id="UP000582837">
    <property type="component" value="Unassembled WGS sequence"/>
</dbReference>
<organism evidence="2 3">
    <name type="scientific">Longimicrobium terrae</name>
    <dbReference type="NCBI Taxonomy" id="1639882"/>
    <lineage>
        <taxon>Bacteria</taxon>
        <taxon>Pseudomonadati</taxon>
        <taxon>Gemmatimonadota</taxon>
        <taxon>Longimicrobiia</taxon>
        <taxon>Longimicrobiales</taxon>
        <taxon>Longimicrobiaceae</taxon>
        <taxon>Longimicrobium</taxon>
    </lineage>
</organism>
<gene>
    <name evidence="2" type="ORF">HNQ61_002664</name>
</gene>
<name>A0A841GZ58_9BACT</name>
<protein>
    <submittedName>
        <fullName evidence="2">Uncharacterized protein</fullName>
    </submittedName>
</protein>
<sequence length="97" mass="10925">MLLLWIAFIFVAFVSKFLLAVAMCYLIFPAERTCDECDAETLPVRMGLAGRTMSRMMMGKLQRRWCPRCGWEGMTRTDGNAPAPALPLTDPPSPARR</sequence>
<evidence type="ECO:0000256" key="1">
    <source>
        <dbReference type="SAM" id="MobiDB-lite"/>
    </source>
</evidence>
<feature type="region of interest" description="Disordered" evidence="1">
    <location>
        <begin position="75"/>
        <end position="97"/>
    </location>
</feature>
<evidence type="ECO:0000313" key="2">
    <source>
        <dbReference type="EMBL" id="MBB6071042.1"/>
    </source>
</evidence>
<keyword evidence="3" id="KW-1185">Reference proteome</keyword>
<proteinExistence type="predicted"/>
<evidence type="ECO:0000313" key="3">
    <source>
        <dbReference type="Proteomes" id="UP000582837"/>
    </source>
</evidence>
<dbReference type="AlphaFoldDB" id="A0A841GZ58"/>
<dbReference type="EMBL" id="JACHIA010000006">
    <property type="protein sequence ID" value="MBB6071042.1"/>
    <property type="molecule type" value="Genomic_DNA"/>
</dbReference>
<reference evidence="2 3" key="1">
    <citation type="submission" date="2020-08" db="EMBL/GenBank/DDBJ databases">
        <title>Genomic Encyclopedia of Type Strains, Phase IV (KMG-IV): sequencing the most valuable type-strain genomes for metagenomic binning, comparative biology and taxonomic classification.</title>
        <authorList>
            <person name="Goeker M."/>
        </authorList>
    </citation>
    <scope>NUCLEOTIDE SEQUENCE [LARGE SCALE GENOMIC DNA]</scope>
    <source>
        <strain evidence="2 3">DSM 29007</strain>
    </source>
</reference>
<dbReference type="RefSeq" id="WP_170033546.1">
    <property type="nucleotide sequence ID" value="NZ_JABDTL010000001.1"/>
</dbReference>
<accession>A0A841GZ58</accession>